<dbReference type="Proteomes" id="UP000324800">
    <property type="component" value="Unassembled WGS sequence"/>
</dbReference>
<dbReference type="Pfam" id="PF00069">
    <property type="entry name" value="Pkinase"/>
    <property type="match status" value="1"/>
</dbReference>
<keyword evidence="3" id="KW-0808">Transferase</keyword>
<dbReference type="SUPFAM" id="SSF56112">
    <property type="entry name" value="Protein kinase-like (PK-like)"/>
    <property type="match status" value="1"/>
</dbReference>
<evidence type="ECO:0000313" key="11">
    <source>
        <dbReference type="Proteomes" id="UP000324800"/>
    </source>
</evidence>
<comment type="catalytic activity">
    <reaction evidence="7">
        <text>L-threonyl-[protein] + ATP = O-phospho-L-threonyl-[protein] + ADP + H(+)</text>
        <dbReference type="Rhea" id="RHEA:46608"/>
        <dbReference type="Rhea" id="RHEA-COMP:11060"/>
        <dbReference type="Rhea" id="RHEA-COMP:11605"/>
        <dbReference type="ChEBI" id="CHEBI:15378"/>
        <dbReference type="ChEBI" id="CHEBI:30013"/>
        <dbReference type="ChEBI" id="CHEBI:30616"/>
        <dbReference type="ChEBI" id="CHEBI:61977"/>
        <dbReference type="ChEBI" id="CHEBI:456216"/>
        <dbReference type="EC" id="2.7.11.1"/>
    </reaction>
</comment>
<sequence>SIIYHTADFGLSKQLQEGKEYTLANGGTKFYLAPELQHYQVEQVSSQVQEQVDNKKPPMKRMLTTASDIWSIGVLLYELLSQHHPFISQDESTDTNEDVVIHRIMTEDPPELPDVFSGKLRNLIKGMLIKDPIRRITTETILEDEDVTAHLSAN</sequence>
<keyword evidence="6" id="KW-0067">ATP-binding</keyword>
<evidence type="ECO:0000313" key="10">
    <source>
        <dbReference type="EMBL" id="KAA6357315.1"/>
    </source>
</evidence>
<feature type="non-terminal residue" evidence="10">
    <location>
        <position position="1"/>
    </location>
</feature>
<dbReference type="InterPro" id="IPR011009">
    <property type="entry name" value="Kinase-like_dom_sf"/>
</dbReference>
<evidence type="ECO:0000256" key="8">
    <source>
        <dbReference type="ARBA" id="ARBA00048679"/>
    </source>
</evidence>
<dbReference type="Gene3D" id="1.10.510.10">
    <property type="entry name" value="Transferase(Phosphotransferase) domain 1"/>
    <property type="match status" value="1"/>
</dbReference>
<dbReference type="PANTHER" id="PTHR43671">
    <property type="entry name" value="SERINE/THREONINE-PROTEIN KINASE NEK"/>
    <property type="match status" value="1"/>
</dbReference>
<evidence type="ECO:0000259" key="9">
    <source>
        <dbReference type="PROSITE" id="PS50011"/>
    </source>
</evidence>
<keyword evidence="5" id="KW-0418">Kinase</keyword>
<gene>
    <name evidence="10" type="ORF">EZS28_047158</name>
</gene>
<evidence type="ECO:0000256" key="3">
    <source>
        <dbReference type="ARBA" id="ARBA00022679"/>
    </source>
</evidence>
<dbReference type="GO" id="GO:0004674">
    <property type="term" value="F:protein serine/threonine kinase activity"/>
    <property type="evidence" value="ECO:0007669"/>
    <property type="project" value="UniProtKB-KW"/>
</dbReference>
<keyword evidence="4" id="KW-0547">Nucleotide-binding</keyword>
<proteinExistence type="predicted"/>
<dbReference type="InterPro" id="IPR000719">
    <property type="entry name" value="Prot_kinase_dom"/>
</dbReference>
<evidence type="ECO:0000256" key="1">
    <source>
        <dbReference type="ARBA" id="ARBA00012513"/>
    </source>
</evidence>
<dbReference type="GO" id="GO:0005524">
    <property type="term" value="F:ATP binding"/>
    <property type="evidence" value="ECO:0007669"/>
    <property type="project" value="UniProtKB-KW"/>
</dbReference>
<evidence type="ECO:0000256" key="7">
    <source>
        <dbReference type="ARBA" id="ARBA00047899"/>
    </source>
</evidence>
<feature type="domain" description="Protein kinase" evidence="9">
    <location>
        <begin position="1"/>
        <end position="147"/>
    </location>
</feature>
<accession>A0A5J4TIJ1</accession>
<evidence type="ECO:0000256" key="2">
    <source>
        <dbReference type="ARBA" id="ARBA00022527"/>
    </source>
</evidence>
<dbReference type="EMBL" id="SNRW01031606">
    <property type="protein sequence ID" value="KAA6357315.1"/>
    <property type="molecule type" value="Genomic_DNA"/>
</dbReference>
<evidence type="ECO:0000256" key="6">
    <source>
        <dbReference type="ARBA" id="ARBA00022840"/>
    </source>
</evidence>
<keyword evidence="2" id="KW-0723">Serine/threonine-protein kinase</keyword>
<organism evidence="10 11">
    <name type="scientific">Streblomastix strix</name>
    <dbReference type="NCBI Taxonomy" id="222440"/>
    <lineage>
        <taxon>Eukaryota</taxon>
        <taxon>Metamonada</taxon>
        <taxon>Preaxostyla</taxon>
        <taxon>Oxymonadida</taxon>
        <taxon>Streblomastigidae</taxon>
        <taxon>Streblomastix</taxon>
    </lineage>
</organism>
<evidence type="ECO:0000256" key="4">
    <source>
        <dbReference type="ARBA" id="ARBA00022741"/>
    </source>
</evidence>
<dbReference type="EC" id="2.7.11.1" evidence="1"/>
<dbReference type="InterPro" id="IPR050660">
    <property type="entry name" value="NEK_Ser/Thr_kinase"/>
</dbReference>
<dbReference type="OrthoDB" id="248923at2759"/>
<dbReference type="PANTHER" id="PTHR43671:SF98">
    <property type="entry name" value="SERINE_THREONINE-PROTEIN KINASE NEK11"/>
    <property type="match status" value="1"/>
</dbReference>
<evidence type="ECO:0000256" key="5">
    <source>
        <dbReference type="ARBA" id="ARBA00022777"/>
    </source>
</evidence>
<reference evidence="10 11" key="1">
    <citation type="submission" date="2019-03" db="EMBL/GenBank/DDBJ databases">
        <title>Single cell metagenomics reveals metabolic interactions within the superorganism composed of flagellate Streblomastix strix and complex community of Bacteroidetes bacteria on its surface.</title>
        <authorList>
            <person name="Treitli S.C."/>
            <person name="Kolisko M."/>
            <person name="Husnik F."/>
            <person name="Keeling P."/>
            <person name="Hampl V."/>
        </authorList>
    </citation>
    <scope>NUCLEOTIDE SEQUENCE [LARGE SCALE GENOMIC DNA]</scope>
    <source>
        <strain evidence="10">ST1C</strain>
    </source>
</reference>
<comment type="catalytic activity">
    <reaction evidence="8">
        <text>L-seryl-[protein] + ATP = O-phospho-L-seryl-[protein] + ADP + H(+)</text>
        <dbReference type="Rhea" id="RHEA:17989"/>
        <dbReference type="Rhea" id="RHEA-COMP:9863"/>
        <dbReference type="Rhea" id="RHEA-COMP:11604"/>
        <dbReference type="ChEBI" id="CHEBI:15378"/>
        <dbReference type="ChEBI" id="CHEBI:29999"/>
        <dbReference type="ChEBI" id="CHEBI:30616"/>
        <dbReference type="ChEBI" id="CHEBI:83421"/>
        <dbReference type="ChEBI" id="CHEBI:456216"/>
        <dbReference type="EC" id="2.7.11.1"/>
    </reaction>
</comment>
<dbReference type="AlphaFoldDB" id="A0A5J4TIJ1"/>
<protein>
    <recommendedName>
        <fullName evidence="1">non-specific serine/threonine protein kinase</fullName>
        <ecNumber evidence="1">2.7.11.1</ecNumber>
    </recommendedName>
</protein>
<name>A0A5J4TIJ1_9EUKA</name>
<dbReference type="PROSITE" id="PS50011">
    <property type="entry name" value="PROTEIN_KINASE_DOM"/>
    <property type="match status" value="1"/>
</dbReference>
<comment type="caution">
    <text evidence="10">The sequence shown here is derived from an EMBL/GenBank/DDBJ whole genome shotgun (WGS) entry which is preliminary data.</text>
</comment>